<dbReference type="Gene3D" id="1.10.10.10">
    <property type="entry name" value="Winged helix-like DNA-binding domain superfamily/Winged helix DNA-binding domain"/>
    <property type="match status" value="1"/>
</dbReference>
<dbReference type="SUPFAM" id="SSF46894">
    <property type="entry name" value="C-terminal effector domain of the bipartite response regulators"/>
    <property type="match status" value="1"/>
</dbReference>
<dbReference type="PRINTS" id="PR00038">
    <property type="entry name" value="HTHLUXR"/>
</dbReference>
<keyword evidence="3" id="KW-0238">DNA-binding</keyword>
<dbReference type="InterPro" id="IPR036388">
    <property type="entry name" value="WH-like_DNA-bd_sf"/>
</dbReference>
<dbReference type="InterPro" id="IPR011006">
    <property type="entry name" value="CheY-like_superfamily"/>
</dbReference>
<dbReference type="SUPFAM" id="SSF52172">
    <property type="entry name" value="CheY-like"/>
    <property type="match status" value="1"/>
</dbReference>
<protein>
    <submittedName>
        <fullName evidence="8">Response regulator transcription factor</fullName>
    </submittedName>
</protein>
<dbReference type="PROSITE" id="PS50110">
    <property type="entry name" value="RESPONSE_REGULATORY"/>
    <property type="match status" value="1"/>
</dbReference>
<feature type="modified residue" description="4-aspartylphosphate" evidence="5">
    <location>
        <position position="64"/>
    </location>
</feature>
<dbReference type="EMBL" id="CP139781">
    <property type="protein sequence ID" value="WRQ87018.1"/>
    <property type="molecule type" value="Genomic_DNA"/>
</dbReference>
<name>A0ABZ1C6J7_9BACT</name>
<dbReference type="InterPro" id="IPR039420">
    <property type="entry name" value="WalR-like"/>
</dbReference>
<feature type="domain" description="Response regulatory" evidence="7">
    <location>
        <begin position="13"/>
        <end position="129"/>
    </location>
</feature>
<dbReference type="InterPro" id="IPR016032">
    <property type="entry name" value="Sig_transdc_resp-reg_C-effctor"/>
</dbReference>
<evidence type="ECO:0000256" key="2">
    <source>
        <dbReference type="ARBA" id="ARBA00023015"/>
    </source>
</evidence>
<dbReference type="PROSITE" id="PS00622">
    <property type="entry name" value="HTH_LUXR_1"/>
    <property type="match status" value="1"/>
</dbReference>
<keyword evidence="2" id="KW-0805">Transcription regulation</keyword>
<evidence type="ECO:0000259" key="6">
    <source>
        <dbReference type="PROSITE" id="PS50043"/>
    </source>
</evidence>
<organism evidence="8 9">
    <name type="scientific">Actomonas aquatica</name>
    <dbReference type="NCBI Taxonomy" id="2866162"/>
    <lineage>
        <taxon>Bacteria</taxon>
        <taxon>Pseudomonadati</taxon>
        <taxon>Verrucomicrobiota</taxon>
        <taxon>Opitutia</taxon>
        <taxon>Opitutales</taxon>
        <taxon>Opitutaceae</taxon>
        <taxon>Actomonas</taxon>
    </lineage>
</organism>
<reference evidence="8 9" key="1">
    <citation type="submission" date="2021-08" db="EMBL/GenBank/DDBJ databases">
        <authorList>
            <person name="Zhang D."/>
            <person name="Zhang A."/>
            <person name="Wang L."/>
        </authorList>
    </citation>
    <scope>NUCLEOTIDE SEQUENCE [LARGE SCALE GENOMIC DNA]</scope>
    <source>
        <strain evidence="8 9">WL0086</strain>
    </source>
</reference>
<dbReference type="Pfam" id="PF00072">
    <property type="entry name" value="Response_reg"/>
    <property type="match status" value="1"/>
</dbReference>
<feature type="domain" description="HTH luxR-type" evidence="6">
    <location>
        <begin position="155"/>
        <end position="220"/>
    </location>
</feature>
<dbReference type="Proteomes" id="UP000738431">
    <property type="component" value="Chromosome"/>
</dbReference>
<dbReference type="InterPro" id="IPR001789">
    <property type="entry name" value="Sig_transdc_resp-reg_receiver"/>
</dbReference>
<evidence type="ECO:0000256" key="5">
    <source>
        <dbReference type="PROSITE-ProRule" id="PRU00169"/>
    </source>
</evidence>
<reference evidence="8 9" key="2">
    <citation type="submission" date="2023-12" db="EMBL/GenBank/DDBJ databases">
        <title>Description of an unclassified Opitutus bacterium of Verrucomicrobiota.</title>
        <authorList>
            <person name="Zhang D.-F."/>
        </authorList>
    </citation>
    <scope>NUCLEOTIDE SEQUENCE [LARGE SCALE GENOMIC DNA]</scope>
    <source>
        <strain evidence="8 9">WL0086</strain>
    </source>
</reference>
<dbReference type="CDD" id="cd17535">
    <property type="entry name" value="REC_NarL-like"/>
    <property type="match status" value="1"/>
</dbReference>
<accession>A0ABZ1C6J7</accession>
<sequence length="222" mass="23768">MSDDVTEVPDSPRVILIEDETVFRQLLKRALEKRKGWKDVEDFSDGAAGLAACLESPPDLLLVDLHLPGKHGLEIVRELRQKTPDVRILVLTAHAEPKLPSQLMGLGVGGYVDKTAPLAYVIQAIDTVMAGGMFFASHVQAESGPVAGGGLPPASAALPSVLSARELEVARLVAAGRSSKEIASDLDLSTRTVEKHRANIMEKLGVREVASLVRWVLQNGLG</sequence>
<dbReference type="SMART" id="SM00448">
    <property type="entry name" value="REC"/>
    <property type="match status" value="1"/>
</dbReference>
<keyword evidence="1 5" id="KW-0597">Phosphoprotein</keyword>
<evidence type="ECO:0000313" key="9">
    <source>
        <dbReference type="Proteomes" id="UP000738431"/>
    </source>
</evidence>
<gene>
    <name evidence="8" type="ORF">K1X11_019565</name>
</gene>
<dbReference type="InterPro" id="IPR058245">
    <property type="entry name" value="NreC/VraR/RcsB-like_REC"/>
</dbReference>
<dbReference type="PANTHER" id="PTHR43214:SF41">
    <property type="entry name" value="NITRATE_NITRITE RESPONSE REGULATOR PROTEIN NARP"/>
    <property type="match status" value="1"/>
</dbReference>
<dbReference type="InterPro" id="IPR000792">
    <property type="entry name" value="Tscrpt_reg_LuxR_C"/>
</dbReference>
<keyword evidence="9" id="KW-1185">Reference proteome</keyword>
<dbReference type="Pfam" id="PF00196">
    <property type="entry name" value="GerE"/>
    <property type="match status" value="1"/>
</dbReference>
<dbReference type="CDD" id="cd06170">
    <property type="entry name" value="LuxR_C_like"/>
    <property type="match status" value="1"/>
</dbReference>
<dbReference type="Gene3D" id="3.40.50.2300">
    <property type="match status" value="1"/>
</dbReference>
<keyword evidence="4" id="KW-0804">Transcription</keyword>
<dbReference type="PANTHER" id="PTHR43214">
    <property type="entry name" value="TWO-COMPONENT RESPONSE REGULATOR"/>
    <property type="match status" value="1"/>
</dbReference>
<evidence type="ECO:0000256" key="4">
    <source>
        <dbReference type="ARBA" id="ARBA00023163"/>
    </source>
</evidence>
<proteinExistence type="predicted"/>
<dbReference type="SMART" id="SM00421">
    <property type="entry name" value="HTH_LUXR"/>
    <property type="match status" value="1"/>
</dbReference>
<dbReference type="PROSITE" id="PS50043">
    <property type="entry name" value="HTH_LUXR_2"/>
    <property type="match status" value="1"/>
</dbReference>
<evidence type="ECO:0000259" key="7">
    <source>
        <dbReference type="PROSITE" id="PS50110"/>
    </source>
</evidence>
<evidence type="ECO:0000313" key="8">
    <source>
        <dbReference type="EMBL" id="WRQ87018.1"/>
    </source>
</evidence>
<evidence type="ECO:0000256" key="1">
    <source>
        <dbReference type="ARBA" id="ARBA00022553"/>
    </source>
</evidence>
<dbReference type="RefSeq" id="WP_221029567.1">
    <property type="nucleotide sequence ID" value="NZ_CP139781.1"/>
</dbReference>
<evidence type="ECO:0000256" key="3">
    <source>
        <dbReference type="ARBA" id="ARBA00023125"/>
    </source>
</evidence>